<dbReference type="Gene3D" id="6.10.10.120">
    <property type="entry name" value="Antitoxin ParD1-like"/>
    <property type="match status" value="1"/>
</dbReference>
<dbReference type="InterPro" id="IPR010985">
    <property type="entry name" value="Ribbon_hlx_hlx"/>
</dbReference>
<evidence type="ECO:0000313" key="4">
    <source>
        <dbReference type="Proteomes" id="UP000819052"/>
    </source>
</evidence>
<proteinExistence type="inferred from homology"/>
<comment type="caution">
    <text evidence="3">The sequence shown here is derived from an EMBL/GenBank/DDBJ whole genome shotgun (WGS) entry which is preliminary data.</text>
</comment>
<name>A0ABX0MAU5_9BURK</name>
<dbReference type="Pfam" id="PF03693">
    <property type="entry name" value="ParD_antitoxin"/>
    <property type="match status" value="1"/>
</dbReference>
<organism evidence="3 4">
    <name type="scientific">Massilia aquatica</name>
    <dbReference type="NCBI Taxonomy" id="2609000"/>
    <lineage>
        <taxon>Bacteria</taxon>
        <taxon>Pseudomonadati</taxon>
        <taxon>Pseudomonadota</taxon>
        <taxon>Betaproteobacteria</taxon>
        <taxon>Burkholderiales</taxon>
        <taxon>Oxalobacteraceae</taxon>
        <taxon>Telluria group</taxon>
        <taxon>Massilia</taxon>
    </lineage>
</organism>
<keyword evidence="2" id="KW-1277">Toxin-antitoxin system</keyword>
<evidence type="ECO:0000313" key="3">
    <source>
        <dbReference type="EMBL" id="NHZ39216.1"/>
    </source>
</evidence>
<dbReference type="RefSeq" id="WP_167074732.1">
    <property type="nucleotide sequence ID" value="NZ_VVIW01000002.1"/>
</dbReference>
<dbReference type="PANTHER" id="PTHR36582:SF2">
    <property type="entry name" value="ANTITOXIN PARD"/>
    <property type="match status" value="1"/>
</dbReference>
<dbReference type="Proteomes" id="UP000819052">
    <property type="component" value="Unassembled WGS sequence"/>
</dbReference>
<dbReference type="InterPro" id="IPR022789">
    <property type="entry name" value="ParD"/>
</dbReference>
<keyword evidence="4" id="KW-1185">Reference proteome</keyword>
<dbReference type="NCBIfam" id="TIGR02606">
    <property type="entry name" value="antidote_CC2985"/>
    <property type="match status" value="1"/>
</dbReference>
<comment type="similarity">
    <text evidence="1">Belongs to the ParD antitoxin family.</text>
</comment>
<dbReference type="InterPro" id="IPR038296">
    <property type="entry name" value="ParD_sf"/>
</dbReference>
<evidence type="ECO:0000256" key="1">
    <source>
        <dbReference type="ARBA" id="ARBA00008580"/>
    </source>
</evidence>
<evidence type="ECO:0000256" key="2">
    <source>
        <dbReference type="ARBA" id="ARBA00022649"/>
    </source>
</evidence>
<dbReference type="SUPFAM" id="SSF47598">
    <property type="entry name" value="Ribbon-helix-helix"/>
    <property type="match status" value="1"/>
</dbReference>
<reference evidence="3 4" key="1">
    <citation type="submission" date="2019-09" db="EMBL/GenBank/DDBJ databases">
        <title>Taxonomy of Antarctic Massilia spp.: description of Massilia rubra sp. nov., Massilia aquatica sp. nov., Massilia mucilaginosa sp. nov., Massilia frigida sp. nov. isolated from streams, lakes and regoliths.</title>
        <authorList>
            <person name="Holochova P."/>
            <person name="Sedlacek I."/>
            <person name="Kralova S."/>
            <person name="Maslanova I."/>
            <person name="Busse H.-J."/>
            <person name="Stankova E."/>
            <person name="Vrbovska V."/>
            <person name="Kovarovic V."/>
            <person name="Bartak M."/>
            <person name="Svec P."/>
            <person name="Pantucek R."/>
        </authorList>
    </citation>
    <scope>NUCLEOTIDE SEQUENCE [LARGE SCALE GENOMIC DNA]</scope>
    <source>
        <strain evidence="3 4">CCM 8693</strain>
    </source>
</reference>
<dbReference type="EMBL" id="VVIW01000002">
    <property type="protein sequence ID" value="NHZ39216.1"/>
    <property type="molecule type" value="Genomic_DNA"/>
</dbReference>
<sequence length="89" mass="9839">MDMKIVLAPQFEEMVREKLASGLYASPSDVVHDALRLMLEHDQKQLATLARLRKDIQDGLSSGPAVEWDADDIIRAGHLRRGAKVESGA</sequence>
<protein>
    <submittedName>
        <fullName evidence="3">Type II toxin-antitoxin system ParD family antitoxin</fullName>
    </submittedName>
</protein>
<gene>
    <name evidence="3" type="ORF">F1609_03400</name>
</gene>
<accession>A0ABX0MAU5</accession>
<dbReference type="PANTHER" id="PTHR36582">
    <property type="entry name" value="ANTITOXIN PARD"/>
    <property type="match status" value="1"/>
</dbReference>